<protein>
    <submittedName>
        <fullName evidence="2">Uncharacterized protein</fullName>
    </submittedName>
</protein>
<evidence type="ECO:0000313" key="2">
    <source>
        <dbReference type="EMBL" id="KAK2177006.1"/>
    </source>
</evidence>
<organism evidence="2 3">
    <name type="scientific">Ridgeia piscesae</name>
    <name type="common">Tubeworm</name>
    <dbReference type="NCBI Taxonomy" id="27915"/>
    <lineage>
        <taxon>Eukaryota</taxon>
        <taxon>Metazoa</taxon>
        <taxon>Spiralia</taxon>
        <taxon>Lophotrochozoa</taxon>
        <taxon>Annelida</taxon>
        <taxon>Polychaeta</taxon>
        <taxon>Sedentaria</taxon>
        <taxon>Canalipalpata</taxon>
        <taxon>Sabellida</taxon>
        <taxon>Siboglinidae</taxon>
        <taxon>Ridgeia</taxon>
    </lineage>
</organism>
<evidence type="ECO:0000313" key="3">
    <source>
        <dbReference type="Proteomes" id="UP001209878"/>
    </source>
</evidence>
<reference evidence="2" key="1">
    <citation type="journal article" date="2023" name="Mol. Biol. Evol.">
        <title>Third-Generation Sequencing Reveals the Adaptive Role of the Epigenome in Three Deep-Sea Polychaetes.</title>
        <authorList>
            <person name="Perez M."/>
            <person name="Aroh O."/>
            <person name="Sun Y."/>
            <person name="Lan Y."/>
            <person name="Juniper S.K."/>
            <person name="Young C.R."/>
            <person name="Angers B."/>
            <person name="Qian P.Y."/>
        </authorList>
    </citation>
    <scope>NUCLEOTIDE SEQUENCE</scope>
    <source>
        <strain evidence="2">R07B-5</strain>
    </source>
</reference>
<feature type="compositionally biased region" description="Polar residues" evidence="1">
    <location>
        <begin position="97"/>
        <end position="112"/>
    </location>
</feature>
<keyword evidence="3" id="KW-1185">Reference proteome</keyword>
<sequence length="112" mass="12302">MLLCALITKTRRQLKDIIYTVPVTFAVSDPLLPSTLALQYQVVGCEDTISCSKPTGPKGLQYTAGNMTKLTKLCHSTHYGQVAHQYVTSHELRGSTKHSNNIEQEFSASSTT</sequence>
<dbReference type="EMBL" id="JAODUO010000624">
    <property type="protein sequence ID" value="KAK2177006.1"/>
    <property type="molecule type" value="Genomic_DNA"/>
</dbReference>
<dbReference type="Proteomes" id="UP001209878">
    <property type="component" value="Unassembled WGS sequence"/>
</dbReference>
<accession>A0AAD9KT63</accession>
<evidence type="ECO:0000256" key="1">
    <source>
        <dbReference type="SAM" id="MobiDB-lite"/>
    </source>
</evidence>
<comment type="caution">
    <text evidence="2">The sequence shown here is derived from an EMBL/GenBank/DDBJ whole genome shotgun (WGS) entry which is preliminary data.</text>
</comment>
<proteinExistence type="predicted"/>
<feature type="region of interest" description="Disordered" evidence="1">
    <location>
        <begin position="93"/>
        <end position="112"/>
    </location>
</feature>
<dbReference type="AlphaFoldDB" id="A0AAD9KT63"/>
<name>A0AAD9KT63_RIDPI</name>
<gene>
    <name evidence="2" type="ORF">NP493_624g01040</name>
</gene>